<dbReference type="PROSITE" id="PS50157">
    <property type="entry name" value="ZINC_FINGER_C2H2_2"/>
    <property type="match status" value="1"/>
</dbReference>
<feature type="compositionally biased region" description="Basic and acidic residues" evidence="2">
    <location>
        <begin position="640"/>
        <end position="653"/>
    </location>
</feature>
<name>A0A8D8VJ11_9HEMI</name>
<feature type="compositionally biased region" description="Basic and acidic residues" evidence="2">
    <location>
        <begin position="290"/>
        <end position="302"/>
    </location>
</feature>
<proteinExistence type="predicted"/>
<dbReference type="Gene3D" id="3.30.160.60">
    <property type="entry name" value="Classic Zinc Finger"/>
    <property type="match status" value="1"/>
</dbReference>
<feature type="compositionally biased region" description="Basic and acidic residues" evidence="2">
    <location>
        <begin position="683"/>
        <end position="704"/>
    </location>
</feature>
<dbReference type="InterPro" id="IPR036236">
    <property type="entry name" value="Znf_C2H2_sf"/>
</dbReference>
<feature type="compositionally biased region" description="Basic and acidic residues" evidence="2">
    <location>
        <begin position="179"/>
        <end position="190"/>
    </location>
</feature>
<feature type="compositionally biased region" description="Polar residues" evidence="2">
    <location>
        <begin position="654"/>
        <end position="667"/>
    </location>
</feature>
<dbReference type="EMBL" id="HBUF01368183">
    <property type="protein sequence ID" value="CAG6724735.1"/>
    <property type="molecule type" value="Transcribed_RNA"/>
</dbReference>
<feature type="compositionally biased region" description="Polar residues" evidence="2">
    <location>
        <begin position="303"/>
        <end position="348"/>
    </location>
</feature>
<keyword evidence="1" id="KW-0863">Zinc-finger</keyword>
<feature type="domain" description="C2H2-type" evidence="3">
    <location>
        <begin position="31"/>
        <end position="55"/>
    </location>
</feature>
<feature type="compositionally biased region" description="Basic and acidic residues" evidence="2">
    <location>
        <begin position="154"/>
        <end position="170"/>
    </location>
</feature>
<dbReference type="PROSITE" id="PS00028">
    <property type="entry name" value="ZINC_FINGER_C2H2_1"/>
    <property type="match status" value="2"/>
</dbReference>
<feature type="compositionally biased region" description="Low complexity" evidence="2">
    <location>
        <begin position="275"/>
        <end position="287"/>
    </location>
</feature>
<keyword evidence="1" id="KW-0479">Metal-binding</keyword>
<dbReference type="SMART" id="SM00355">
    <property type="entry name" value="ZnF_C2H2"/>
    <property type="match status" value="2"/>
</dbReference>
<evidence type="ECO:0000259" key="3">
    <source>
        <dbReference type="PROSITE" id="PS50157"/>
    </source>
</evidence>
<dbReference type="GO" id="GO:0008270">
    <property type="term" value="F:zinc ion binding"/>
    <property type="evidence" value="ECO:0007669"/>
    <property type="project" value="UniProtKB-KW"/>
</dbReference>
<dbReference type="AlphaFoldDB" id="A0A8D8VJ11"/>
<feature type="compositionally biased region" description="Polar residues" evidence="2">
    <location>
        <begin position="605"/>
        <end position="639"/>
    </location>
</feature>
<organism evidence="4">
    <name type="scientific">Cacopsylla melanoneura</name>
    <dbReference type="NCBI Taxonomy" id="428564"/>
    <lineage>
        <taxon>Eukaryota</taxon>
        <taxon>Metazoa</taxon>
        <taxon>Ecdysozoa</taxon>
        <taxon>Arthropoda</taxon>
        <taxon>Hexapoda</taxon>
        <taxon>Insecta</taxon>
        <taxon>Pterygota</taxon>
        <taxon>Neoptera</taxon>
        <taxon>Paraneoptera</taxon>
        <taxon>Hemiptera</taxon>
        <taxon>Sternorrhyncha</taxon>
        <taxon>Psylloidea</taxon>
        <taxon>Psyllidae</taxon>
        <taxon>Psyllinae</taxon>
        <taxon>Cacopsylla</taxon>
    </lineage>
</organism>
<feature type="region of interest" description="Disordered" evidence="2">
    <location>
        <begin position="95"/>
        <end position="354"/>
    </location>
</feature>
<sequence length="704" mass="77882">MESNRIESGTLDNRQTECAKSKAEIPFDQKFKCETCSKEFTSEFEYNKHKVLIHAYNAFLCHICYVSFVEKWKLEIHLMSEEHLALVSNEAVQGVEASQTRITRRSKRSIVDTNTPEKEPTSSRNTDKMLNKEKDDCNSSACFSPKKDSKRNKKESSERINVEKVKDTQDTSHSVKCKTKNDSTKSEISNKTEQLSSECASKGPNDRESEHVEINKKSSERVDEKLTDKSTNDVDSTDADLSVSPPSTSHQTNLDYKTENQKNDAQKSVENIATVSSSTSEKSVVEVQESELKTSENKDDNLSKTSSDGTQIVETVAPSSLPGNDIQVSDKPSTPLNQDDLVPNSSKMDGSRKNSENYIEIKDLKMDPTTIPYATKESEDKVSPKREVPATSSMTETSGISLDLDLLELSIPTSIITTKRLTIRKELTKNLEAQTVKNESVILGEIKAPQMVLKSQVDSTASVVKTKKNLRPLPKLRPLPNLIKISPENLKLIPTIKANILNKKDVPHLRNVIVKDNKANVDNPEQIIQDNEATVIEQEKESRKSQCNTILENCENLLDINTVVANLSTSVHGFCVGKFNPVQTVLSVDHDAKKMLVSPDKTHGDSLTTSKDSKTIALTDSKTMSEGSSTTPEDSITASDDSKATAEDSKTASDDSNTVPKDSMTASDDSKIVAKDSMMITPEDSKTTHEDSKTASDDSKRASW</sequence>
<feature type="compositionally biased region" description="Polar residues" evidence="2">
    <location>
        <begin position="244"/>
        <end position="255"/>
    </location>
</feature>
<feature type="compositionally biased region" description="Basic and acidic residues" evidence="2">
    <location>
        <begin position="256"/>
        <end position="267"/>
    </location>
</feature>
<feature type="compositionally biased region" description="Basic and acidic residues" evidence="2">
    <location>
        <begin position="204"/>
        <end position="232"/>
    </location>
</feature>
<feature type="region of interest" description="Disordered" evidence="2">
    <location>
        <begin position="597"/>
        <end position="704"/>
    </location>
</feature>
<evidence type="ECO:0000256" key="2">
    <source>
        <dbReference type="SAM" id="MobiDB-lite"/>
    </source>
</evidence>
<feature type="compositionally biased region" description="Basic and acidic residues" evidence="2">
    <location>
        <begin position="115"/>
        <end position="137"/>
    </location>
</feature>
<evidence type="ECO:0000256" key="1">
    <source>
        <dbReference type="PROSITE-ProRule" id="PRU00042"/>
    </source>
</evidence>
<evidence type="ECO:0000313" key="4">
    <source>
        <dbReference type="EMBL" id="CAG6724734.1"/>
    </source>
</evidence>
<accession>A0A8D8VJ11</accession>
<dbReference type="EMBL" id="HBUF01368182">
    <property type="protein sequence ID" value="CAG6724734.1"/>
    <property type="molecule type" value="Transcribed_RNA"/>
</dbReference>
<dbReference type="SUPFAM" id="SSF57667">
    <property type="entry name" value="beta-beta-alpha zinc fingers"/>
    <property type="match status" value="1"/>
</dbReference>
<protein>
    <recommendedName>
        <fullName evidence="3">C2H2-type domain-containing protein</fullName>
    </recommendedName>
</protein>
<keyword evidence="1" id="KW-0862">Zinc</keyword>
<dbReference type="InterPro" id="IPR013087">
    <property type="entry name" value="Znf_C2H2_type"/>
</dbReference>
<reference evidence="4" key="1">
    <citation type="submission" date="2021-05" db="EMBL/GenBank/DDBJ databases">
        <authorList>
            <person name="Alioto T."/>
            <person name="Alioto T."/>
            <person name="Gomez Garrido J."/>
        </authorList>
    </citation>
    <scope>NUCLEOTIDE SEQUENCE</scope>
</reference>